<gene>
    <name evidence="2" type="ORF">IE37_03300</name>
</gene>
<proteinExistence type="predicted"/>
<name>A0A315XUM4_RUMFL</name>
<protein>
    <recommendedName>
        <fullName evidence="4">DUF5050 domain-containing protein</fullName>
    </recommendedName>
</protein>
<feature type="signal peptide" evidence="1">
    <location>
        <begin position="1"/>
        <end position="21"/>
    </location>
</feature>
<feature type="chain" id="PRO_5039068955" description="DUF5050 domain-containing protein" evidence="1">
    <location>
        <begin position="22"/>
        <end position="385"/>
    </location>
</feature>
<evidence type="ECO:0000313" key="3">
    <source>
        <dbReference type="Proteomes" id="UP000245720"/>
    </source>
</evidence>
<dbReference type="Proteomes" id="UP000245720">
    <property type="component" value="Unassembled WGS sequence"/>
</dbReference>
<reference evidence="2 3" key="1">
    <citation type="submission" date="2018-05" db="EMBL/GenBank/DDBJ databases">
        <title>The Hungate 1000. A catalogue of reference genomes from the rumen microbiome.</title>
        <authorList>
            <person name="Kelly W."/>
        </authorList>
    </citation>
    <scope>NUCLEOTIDE SEQUENCE [LARGE SCALE GENOMIC DNA]</scope>
    <source>
        <strain evidence="2 3">SAb67</strain>
    </source>
</reference>
<accession>A0A315XUM4</accession>
<dbReference type="OrthoDB" id="1829200at2"/>
<dbReference type="EMBL" id="QGDI01000018">
    <property type="protein sequence ID" value="PWJ09866.1"/>
    <property type="molecule type" value="Genomic_DNA"/>
</dbReference>
<comment type="caution">
    <text evidence="2">The sequence shown here is derived from an EMBL/GenBank/DDBJ whole genome shotgun (WGS) entry which is preliminary data.</text>
</comment>
<evidence type="ECO:0008006" key="4">
    <source>
        <dbReference type="Google" id="ProtNLM"/>
    </source>
</evidence>
<dbReference type="PROSITE" id="PS51257">
    <property type="entry name" value="PROKAR_LIPOPROTEIN"/>
    <property type="match status" value="1"/>
</dbReference>
<keyword evidence="1" id="KW-0732">Signal</keyword>
<sequence>MKMKKSIFTLLAALTIIFTGCGENKSIDKSPQKSNSNSIASINNSTYIKTSQNVYSQGFISNTKPHWYFDFATMKKMILCSKPNCTHNSSDCISNVIGDTPIIHGDYIYYFTSESGIKEEKEKREYYIKSSLNRCSLDSSNIEKIVEFTDCVPRDFDGCALTGNTIYFCGDDMNPTEDEYGNILSSNVGGKHYFCSIDLSTREYTNHGLIYNDKQYSAANSSSTAKVTGVYNSQVYIEYSFLKEKIPQTAYNENFDARDYFTILNFTYDLNTGELKQSELPSASFMNDDSYLYSNYPDKSSTLIYGGETFVIKGLDVEIYGRFVNKKIFMNDCWYDINDSSKHTLGKYKGWNILSFYDDSYIVSNSNCTEVVKLTEDELLSLDKD</sequence>
<evidence type="ECO:0000313" key="2">
    <source>
        <dbReference type="EMBL" id="PWJ09866.1"/>
    </source>
</evidence>
<dbReference type="AlphaFoldDB" id="A0A315XUM4"/>
<organism evidence="2 3">
    <name type="scientific">Ruminococcus flavefaciens</name>
    <dbReference type="NCBI Taxonomy" id="1265"/>
    <lineage>
        <taxon>Bacteria</taxon>
        <taxon>Bacillati</taxon>
        <taxon>Bacillota</taxon>
        <taxon>Clostridia</taxon>
        <taxon>Eubacteriales</taxon>
        <taxon>Oscillospiraceae</taxon>
        <taxon>Ruminococcus</taxon>
    </lineage>
</organism>
<evidence type="ECO:0000256" key="1">
    <source>
        <dbReference type="SAM" id="SignalP"/>
    </source>
</evidence>
<dbReference type="RefSeq" id="WP_109727961.1">
    <property type="nucleotide sequence ID" value="NZ_QGDI01000018.1"/>
</dbReference>